<accession>A0A183T490</accession>
<gene>
    <name evidence="1" type="ORF">SSLN_LOCUS11288</name>
</gene>
<organism evidence="3">
    <name type="scientific">Schistocephalus solidus</name>
    <name type="common">Tapeworm</name>
    <dbReference type="NCBI Taxonomy" id="70667"/>
    <lineage>
        <taxon>Eukaryota</taxon>
        <taxon>Metazoa</taxon>
        <taxon>Spiralia</taxon>
        <taxon>Lophotrochozoa</taxon>
        <taxon>Platyhelminthes</taxon>
        <taxon>Cestoda</taxon>
        <taxon>Eucestoda</taxon>
        <taxon>Diphyllobothriidea</taxon>
        <taxon>Diphyllobothriidae</taxon>
        <taxon>Schistocephalus</taxon>
    </lineage>
</organism>
<dbReference type="EMBL" id="UYSU01036421">
    <property type="protein sequence ID" value="VDL97673.1"/>
    <property type="molecule type" value="Genomic_DNA"/>
</dbReference>
<dbReference type="OrthoDB" id="6276451at2759"/>
<name>A0A183T490_SCHSO</name>
<sequence>MAMTAAGQSRPSRLYCITDKSSGLRFLVDTGAETFVESLAAPLPTIWGRTGAVLKTLAFTLWDVTVAVHRLCHCHSPGQDGVPISIIKADVDDILPSLL</sequence>
<evidence type="ECO:0000313" key="3">
    <source>
        <dbReference type="WBParaSite" id="SSLN_0001171901-mRNA-1"/>
    </source>
</evidence>
<dbReference type="AlphaFoldDB" id="A0A183T490"/>
<reference evidence="1 2" key="2">
    <citation type="submission" date="2018-11" db="EMBL/GenBank/DDBJ databases">
        <authorList>
            <consortium name="Pathogen Informatics"/>
        </authorList>
    </citation>
    <scope>NUCLEOTIDE SEQUENCE [LARGE SCALE GENOMIC DNA]</scope>
    <source>
        <strain evidence="1 2">NST_G2</strain>
    </source>
</reference>
<evidence type="ECO:0000313" key="2">
    <source>
        <dbReference type="Proteomes" id="UP000275846"/>
    </source>
</evidence>
<dbReference type="WBParaSite" id="SSLN_0001171901-mRNA-1">
    <property type="protein sequence ID" value="SSLN_0001171901-mRNA-1"/>
    <property type="gene ID" value="SSLN_0001171901"/>
</dbReference>
<reference evidence="3" key="1">
    <citation type="submission" date="2016-06" db="UniProtKB">
        <authorList>
            <consortium name="WormBaseParasite"/>
        </authorList>
    </citation>
    <scope>IDENTIFICATION</scope>
</reference>
<evidence type="ECO:0000313" key="1">
    <source>
        <dbReference type="EMBL" id="VDL97673.1"/>
    </source>
</evidence>
<dbReference type="Proteomes" id="UP000275846">
    <property type="component" value="Unassembled WGS sequence"/>
</dbReference>
<protein>
    <submittedName>
        <fullName evidence="3">Peptidase A2 domain-containing protein</fullName>
    </submittedName>
</protein>
<proteinExistence type="predicted"/>
<keyword evidence="2" id="KW-1185">Reference proteome</keyword>